<dbReference type="PANTHER" id="PTHR24359:SF1">
    <property type="entry name" value="INHIBITOR OF NUCLEAR FACTOR KAPPA-B KINASE EPSILON SUBUNIT HOMOLOG 1-RELATED"/>
    <property type="match status" value="1"/>
</dbReference>
<dbReference type="PROSITE" id="PS50011">
    <property type="entry name" value="PROTEIN_KINASE_DOM"/>
    <property type="match status" value="1"/>
</dbReference>
<sequence>MNLQARIRGSWVKAADQVGKKFVPNDAIEQLASRQVVQDHLDANSQHLQGVSVGTLVAYIINPANPAKRLFLALVFSGCLQYLDLLRQSGFCDINLPIDMEYDEANGRYDVYTKDATQAQGSRRDLWNVFHQWTDCSHVESFQEKQWYFMAPVFVSGVFDYTLAPNCPLPLIYKPKAGGKVGLSGVVLGVRIHEAHIKREYGGQQIAFKEMHPNTDEYYAQEAKALRIIHGLKHPRLIKPLATFTRGEQAGFFFPWASGGNLEEHWKRQDPPAGDAGIRWVLDQLCGLCDATEALHQENCRHTDLKPQNILLFQEGEPLGTLRIADVGLAKIHTDQTAQRQRLDIITSAKTGSKRYEAPELQPPVEQLSRVFDVWCLGCVFLEFLVWTVYGKGGLADFWQKGLPHFWERIGNKYHQHWKAKDQISTMRATLSSGGIKNALLDCLELVAKGMLEPDYRHRMDATETRLELQRIRDKGFRDNGYLRVSPGLDYTMRRS</sequence>
<evidence type="ECO:0000313" key="2">
    <source>
        <dbReference type="EMBL" id="KAF4865094.1"/>
    </source>
</evidence>
<dbReference type="SUPFAM" id="SSF56112">
    <property type="entry name" value="Protein kinase-like (PK-like)"/>
    <property type="match status" value="1"/>
</dbReference>
<evidence type="ECO:0000313" key="3">
    <source>
        <dbReference type="Proteomes" id="UP000711996"/>
    </source>
</evidence>
<dbReference type="EMBL" id="QPMT01000003">
    <property type="protein sequence ID" value="KAF4865094.1"/>
    <property type="molecule type" value="Genomic_DNA"/>
</dbReference>
<evidence type="ECO:0000259" key="1">
    <source>
        <dbReference type="PROSITE" id="PS50011"/>
    </source>
</evidence>
<organism evidence="2 3">
    <name type="scientific">Colletotrichum siamense</name>
    <name type="common">Anthracnose fungus</name>
    <dbReference type="NCBI Taxonomy" id="690259"/>
    <lineage>
        <taxon>Eukaryota</taxon>
        <taxon>Fungi</taxon>
        <taxon>Dikarya</taxon>
        <taxon>Ascomycota</taxon>
        <taxon>Pezizomycotina</taxon>
        <taxon>Sordariomycetes</taxon>
        <taxon>Hypocreomycetidae</taxon>
        <taxon>Glomerellales</taxon>
        <taxon>Glomerellaceae</taxon>
        <taxon>Colletotrichum</taxon>
        <taxon>Colletotrichum gloeosporioides species complex</taxon>
    </lineage>
</organism>
<protein>
    <submittedName>
        <fullName evidence="2">Cyclin-dependent kinase-like 4</fullName>
    </submittedName>
</protein>
<dbReference type="AlphaFoldDB" id="A0A9P5F147"/>
<dbReference type="OrthoDB" id="5125733at2759"/>
<dbReference type="GO" id="GO:0005524">
    <property type="term" value="F:ATP binding"/>
    <property type="evidence" value="ECO:0007669"/>
    <property type="project" value="InterPro"/>
</dbReference>
<keyword evidence="3" id="KW-1185">Reference proteome</keyword>
<accession>A0A9P5F147</accession>
<dbReference type="InterPro" id="IPR011009">
    <property type="entry name" value="Kinase-like_dom_sf"/>
</dbReference>
<dbReference type="SMART" id="SM00220">
    <property type="entry name" value="S_TKc"/>
    <property type="match status" value="1"/>
</dbReference>
<dbReference type="InterPro" id="IPR008271">
    <property type="entry name" value="Ser/Thr_kinase_AS"/>
</dbReference>
<name>A0A9P5F147_COLSI</name>
<dbReference type="Proteomes" id="UP000711996">
    <property type="component" value="Unassembled WGS sequence"/>
</dbReference>
<dbReference type="CDD" id="cd00180">
    <property type="entry name" value="PKc"/>
    <property type="match status" value="1"/>
</dbReference>
<dbReference type="PANTHER" id="PTHR24359">
    <property type="entry name" value="SERINE/THREONINE-PROTEIN KINASE SBK1"/>
    <property type="match status" value="1"/>
</dbReference>
<dbReference type="Pfam" id="PF00069">
    <property type="entry name" value="Pkinase"/>
    <property type="match status" value="1"/>
</dbReference>
<reference evidence="2" key="1">
    <citation type="submission" date="2019-06" db="EMBL/GenBank/DDBJ databases">
        <authorList>
            <person name="Gan P."/>
            <person name="Shirasu K."/>
        </authorList>
    </citation>
    <scope>NUCLEOTIDE SEQUENCE [LARGE SCALE GENOMIC DNA]</scope>
    <source>
        <strain evidence="2">CAD2</strain>
    </source>
</reference>
<dbReference type="PROSITE" id="PS00108">
    <property type="entry name" value="PROTEIN_KINASE_ST"/>
    <property type="match status" value="1"/>
</dbReference>
<gene>
    <name evidence="2" type="primary">CDKL4</name>
    <name evidence="2" type="ORF">CGCSCA2_v001553</name>
</gene>
<proteinExistence type="predicted"/>
<dbReference type="InterPro" id="IPR000719">
    <property type="entry name" value="Prot_kinase_dom"/>
</dbReference>
<dbReference type="Gene3D" id="1.10.510.10">
    <property type="entry name" value="Transferase(Phosphotransferase) domain 1"/>
    <property type="match status" value="1"/>
</dbReference>
<feature type="domain" description="Protein kinase" evidence="1">
    <location>
        <begin position="173"/>
        <end position="483"/>
    </location>
</feature>
<comment type="caution">
    <text evidence="2">The sequence shown here is derived from an EMBL/GenBank/DDBJ whole genome shotgun (WGS) entry which is preliminary data.</text>
</comment>
<dbReference type="GO" id="GO:0004674">
    <property type="term" value="F:protein serine/threonine kinase activity"/>
    <property type="evidence" value="ECO:0007669"/>
    <property type="project" value="TreeGrafter"/>
</dbReference>